<feature type="non-terminal residue" evidence="1">
    <location>
        <position position="81"/>
    </location>
</feature>
<dbReference type="EMBL" id="LAZR01007313">
    <property type="protein sequence ID" value="KKM86074.1"/>
    <property type="molecule type" value="Genomic_DNA"/>
</dbReference>
<organism evidence="1">
    <name type="scientific">marine sediment metagenome</name>
    <dbReference type="NCBI Taxonomy" id="412755"/>
    <lineage>
        <taxon>unclassified sequences</taxon>
        <taxon>metagenomes</taxon>
        <taxon>ecological metagenomes</taxon>
    </lineage>
</organism>
<gene>
    <name evidence="1" type="ORF">LCGC14_1282720</name>
</gene>
<name>A0A0F9KUR5_9ZZZZ</name>
<protein>
    <submittedName>
        <fullName evidence="1">Uncharacterized protein</fullName>
    </submittedName>
</protein>
<accession>A0A0F9KUR5</accession>
<evidence type="ECO:0000313" key="1">
    <source>
        <dbReference type="EMBL" id="KKM86074.1"/>
    </source>
</evidence>
<reference evidence="1" key="1">
    <citation type="journal article" date="2015" name="Nature">
        <title>Complex archaea that bridge the gap between prokaryotes and eukaryotes.</title>
        <authorList>
            <person name="Spang A."/>
            <person name="Saw J.H."/>
            <person name="Jorgensen S.L."/>
            <person name="Zaremba-Niedzwiedzka K."/>
            <person name="Martijn J."/>
            <person name="Lind A.E."/>
            <person name="van Eijk R."/>
            <person name="Schleper C."/>
            <person name="Guy L."/>
            <person name="Ettema T.J."/>
        </authorList>
    </citation>
    <scope>NUCLEOTIDE SEQUENCE</scope>
</reference>
<sequence length="81" mass="9447">MQVDITKNLNQTDRLLLGFVQNGQSDKAEQPMLLPEKPDWDDLLWQSRKHSVLSYAYYSFKETSASLVPDKYSEIFKTSFN</sequence>
<proteinExistence type="predicted"/>
<dbReference type="AlphaFoldDB" id="A0A0F9KUR5"/>
<comment type="caution">
    <text evidence="1">The sequence shown here is derived from an EMBL/GenBank/DDBJ whole genome shotgun (WGS) entry which is preliminary data.</text>
</comment>